<dbReference type="AlphaFoldDB" id="A0ABD7V4Y9"/>
<gene>
    <name evidence="1" type="ORF">NCTC8139_02922</name>
</gene>
<comment type="caution">
    <text evidence="1">The sequence shown here is derived from an EMBL/GenBank/DDBJ whole genome shotgun (WGS) entry which is preliminary data.</text>
</comment>
<dbReference type="InterPro" id="IPR054058">
    <property type="entry name" value="HTH_67"/>
</dbReference>
<reference evidence="1 2" key="1">
    <citation type="submission" date="2019-02" db="EMBL/GenBank/DDBJ databases">
        <authorList>
            <consortium name="Pathogen Informatics"/>
        </authorList>
    </citation>
    <scope>NUCLEOTIDE SEQUENCE [LARGE SCALE GENOMIC DNA]</scope>
    <source>
        <strain evidence="1 2">3012STDY6756503</strain>
    </source>
</reference>
<evidence type="ECO:0000313" key="2">
    <source>
        <dbReference type="Proteomes" id="UP000360750"/>
    </source>
</evidence>
<proteinExistence type="predicted"/>
<dbReference type="EMBL" id="CAACYD010000007">
    <property type="protein sequence ID" value="VFA89359.1"/>
    <property type="molecule type" value="Genomic_DNA"/>
</dbReference>
<evidence type="ECO:0008006" key="3">
    <source>
        <dbReference type="Google" id="ProtNLM"/>
    </source>
</evidence>
<dbReference type="Pfam" id="PF21863">
    <property type="entry name" value="HTH_67"/>
    <property type="match status" value="1"/>
</dbReference>
<dbReference type="NCBIfam" id="NF047719">
    <property type="entry name" value="SCO6745_fam_HTH"/>
    <property type="match status" value="1"/>
</dbReference>
<sequence length="293" mass="31615">MTSPRSESPGTESVARLAYETLEPFHILAYFNPGLGPAQKDTGLDGHAFYVGARAAPLGPCAPEVVTSTFYNFNPELVARSWAAAVDAGLEKVHERRNAMLDDSLREILGDAFDDALLDGLASGYTELAARLPLTGRTLAAAWAAVPPPDTPRLRLWQAIAVLREWRGDNHIAALVLNGLNGFDAAVFHEAQLPDPTVSRRVMGKRVVLLTRGYSEQDWEDSVDRLVAAGLAERDEQGHRLTAHGAAVYDDIEATTDAAGESVWAGSEDLIERTRPIVKAVIDAGVLPGTRNK</sequence>
<name>A0ABD7V4Y9_9ACTN</name>
<organism evidence="1 2">
    <name type="scientific">Gordonia paraffinivorans</name>
    <dbReference type="NCBI Taxonomy" id="175628"/>
    <lineage>
        <taxon>Bacteria</taxon>
        <taxon>Bacillati</taxon>
        <taxon>Actinomycetota</taxon>
        <taxon>Actinomycetes</taxon>
        <taxon>Mycobacteriales</taxon>
        <taxon>Gordoniaceae</taxon>
        <taxon>Gordonia</taxon>
    </lineage>
</organism>
<dbReference type="RefSeq" id="WP_131734708.1">
    <property type="nucleotide sequence ID" value="NZ_CAACYD010000007.1"/>
</dbReference>
<dbReference type="Proteomes" id="UP000360750">
    <property type="component" value="Unassembled WGS sequence"/>
</dbReference>
<protein>
    <recommendedName>
        <fullName evidence="3">SalK</fullName>
    </recommendedName>
</protein>
<accession>A0ABD7V4Y9</accession>
<dbReference type="GeneID" id="60750911"/>
<evidence type="ECO:0000313" key="1">
    <source>
        <dbReference type="EMBL" id="VFA89359.1"/>
    </source>
</evidence>